<evidence type="ECO:0000313" key="2">
    <source>
        <dbReference type="EMBL" id="SDT97233.1"/>
    </source>
</evidence>
<accession>A0A1H2EQK5</accession>
<dbReference type="EMBL" id="FNLN01000014">
    <property type="protein sequence ID" value="SDT97233.1"/>
    <property type="molecule type" value="Genomic_DNA"/>
</dbReference>
<reference evidence="3" key="1">
    <citation type="submission" date="2016-10" db="EMBL/GenBank/DDBJ databases">
        <authorList>
            <person name="Varghese N."/>
            <person name="Submissions S."/>
        </authorList>
    </citation>
    <scope>NUCLEOTIDE SEQUENCE [LARGE SCALE GENOMIC DNA]</scope>
    <source>
        <strain evidence="3">Nm10</strain>
    </source>
</reference>
<feature type="transmembrane region" description="Helical" evidence="1">
    <location>
        <begin position="20"/>
        <end position="40"/>
    </location>
</feature>
<evidence type="ECO:0000313" key="3">
    <source>
        <dbReference type="Proteomes" id="UP000182882"/>
    </source>
</evidence>
<evidence type="ECO:0000256" key="1">
    <source>
        <dbReference type="SAM" id="Phobius"/>
    </source>
</evidence>
<dbReference type="AlphaFoldDB" id="A0A1H2EQK5"/>
<proteinExistence type="predicted"/>
<gene>
    <name evidence="2" type="ORF">SAMN05216406_11470</name>
</gene>
<keyword evidence="1" id="KW-0812">Transmembrane</keyword>
<sequence length="88" mass="9985">MKIINSKIYAKKTKPRCPFFLGKSGLFWTFSSLSNFIFIYRKDLLGKPALVQIREIGLSDEFDGGVTTHQMPGTLASAVDNKKINWEE</sequence>
<organism evidence="2 3">
    <name type="scientific">Nitrosomonas ureae</name>
    <dbReference type="NCBI Taxonomy" id="44577"/>
    <lineage>
        <taxon>Bacteria</taxon>
        <taxon>Pseudomonadati</taxon>
        <taxon>Pseudomonadota</taxon>
        <taxon>Betaproteobacteria</taxon>
        <taxon>Nitrosomonadales</taxon>
        <taxon>Nitrosomonadaceae</taxon>
        <taxon>Nitrosomonas</taxon>
    </lineage>
</organism>
<name>A0A1H2EQK5_9PROT</name>
<dbReference type="Proteomes" id="UP000182882">
    <property type="component" value="Unassembled WGS sequence"/>
</dbReference>
<keyword evidence="3" id="KW-1185">Reference proteome</keyword>
<dbReference type="KEGG" id="nur:ATY38_12010"/>
<keyword evidence="1" id="KW-1133">Transmembrane helix</keyword>
<dbReference type="RefSeq" id="WP_062559509.1">
    <property type="nucleotide sequence ID" value="NZ_CP013341.1"/>
</dbReference>
<keyword evidence="1" id="KW-0472">Membrane</keyword>
<protein>
    <submittedName>
        <fullName evidence="2">Uncharacterized protein</fullName>
    </submittedName>
</protein>